<dbReference type="InterPro" id="IPR045195">
    <property type="entry name" value="LOG2-like_mRING_C3HC5"/>
</dbReference>
<dbReference type="EC" id="2.3.2.27" evidence="3"/>
<feature type="region of interest" description="Disordered" evidence="13">
    <location>
        <begin position="1"/>
        <end position="91"/>
    </location>
</feature>
<dbReference type="PROSITE" id="PS50089">
    <property type="entry name" value="ZF_RING_2"/>
    <property type="match status" value="1"/>
</dbReference>
<dbReference type="GO" id="GO:0016567">
    <property type="term" value="P:protein ubiquitination"/>
    <property type="evidence" value="ECO:0007669"/>
    <property type="project" value="TreeGrafter"/>
</dbReference>
<sequence>MGQNQSRSRPNRPQQSAYPPPNIYQQGPQQYYGPDPQQMNNGHYRGGWHGPAAYPPMFPPHHHFGGPGTPQLPQQPNRPSFTPPPGAQEVKQTATIRNAVNLKKFTLALVPVEGQPSKLSVRFQVDASEPFVVSIFVVATEDAGKGCQITQLKGTPNEPIAYEKRLGAHFPKPEGPEVIIDVSLFEERQLTAVSGDTYPLIIRLECVSDKGKTESHQLKELKPGAPQRSWVQSQTTFAKLDKDEEGHWMPRVIKQKIWVEGTSYELQEIYGIENSSAGRSSADTGKQEVNPYMDDEERLCVICLVNERNTTVLPCRHMCMCGDCATELRKQTSKCPICRDTVDSMLEIKRPKATSKPAVDSAAAVTAAVNDLKLKD</sequence>
<comment type="similarity">
    <text evidence="11">Belongs to the RING-type zinc finger family. LOG2 subfamily.</text>
</comment>
<keyword evidence="6" id="KW-0479">Metal-binding</keyword>
<feature type="compositionally biased region" description="Low complexity" evidence="13">
    <location>
        <begin position="23"/>
        <end position="38"/>
    </location>
</feature>
<proteinExistence type="inferred from homology"/>
<keyword evidence="10" id="KW-0449">Lipoprotein</keyword>
<dbReference type="PANTHER" id="PTHR22996:SF0">
    <property type="entry name" value="RE60872P-RELATED"/>
    <property type="match status" value="1"/>
</dbReference>
<gene>
    <name evidence="15" type="ORF">CVIRNUC_006378</name>
</gene>
<dbReference type="GO" id="GO:0008270">
    <property type="term" value="F:zinc ion binding"/>
    <property type="evidence" value="ECO:0007669"/>
    <property type="project" value="UniProtKB-KW"/>
</dbReference>
<evidence type="ECO:0000256" key="12">
    <source>
        <dbReference type="PROSITE-ProRule" id="PRU00175"/>
    </source>
</evidence>
<dbReference type="Pfam" id="PF26192">
    <property type="entry name" value="RNF157-like_N"/>
    <property type="match status" value="1"/>
</dbReference>
<evidence type="ECO:0000256" key="8">
    <source>
        <dbReference type="ARBA" id="ARBA00022786"/>
    </source>
</evidence>
<evidence type="ECO:0000259" key="14">
    <source>
        <dbReference type="PROSITE" id="PS50089"/>
    </source>
</evidence>
<comment type="caution">
    <text evidence="15">The sequence shown here is derived from an EMBL/GenBank/DDBJ whole genome shotgun (WGS) entry which is preliminary data.</text>
</comment>
<dbReference type="Pfam" id="PF13920">
    <property type="entry name" value="zf-C3HC4_3"/>
    <property type="match status" value="1"/>
</dbReference>
<keyword evidence="5" id="KW-0519">Myristate</keyword>
<evidence type="ECO:0000256" key="6">
    <source>
        <dbReference type="ARBA" id="ARBA00022723"/>
    </source>
</evidence>
<comment type="pathway">
    <text evidence="2">Protein modification; protein ubiquitination.</text>
</comment>
<feature type="compositionally biased region" description="Polar residues" evidence="13">
    <location>
        <begin position="1"/>
        <end position="17"/>
    </location>
</feature>
<evidence type="ECO:0000256" key="9">
    <source>
        <dbReference type="ARBA" id="ARBA00022833"/>
    </source>
</evidence>
<evidence type="ECO:0000256" key="2">
    <source>
        <dbReference type="ARBA" id="ARBA00004906"/>
    </source>
</evidence>
<dbReference type="CDD" id="cd16789">
    <property type="entry name" value="mRING-HC-C3HC5_MGRN1-like"/>
    <property type="match status" value="1"/>
</dbReference>
<organism evidence="15 16">
    <name type="scientific">Coccomyxa viridis</name>
    <dbReference type="NCBI Taxonomy" id="1274662"/>
    <lineage>
        <taxon>Eukaryota</taxon>
        <taxon>Viridiplantae</taxon>
        <taxon>Chlorophyta</taxon>
        <taxon>core chlorophytes</taxon>
        <taxon>Trebouxiophyceae</taxon>
        <taxon>Trebouxiophyceae incertae sedis</taxon>
        <taxon>Coccomyxaceae</taxon>
        <taxon>Coccomyxa</taxon>
    </lineage>
</organism>
<dbReference type="PANTHER" id="PTHR22996">
    <property type="entry name" value="MAHOGUNIN"/>
    <property type="match status" value="1"/>
</dbReference>
<dbReference type="InterPro" id="IPR013083">
    <property type="entry name" value="Znf_RING/FYVE/PHD"/>
</dbReference>
<keyword evidence="7 12" id="KW-0863">Zinc-finger</keyword>
<dbReference type="InterPro" id="IPR001841">
    <property type="entry name" value="Znf_RING"/>
</dbReference>
<protein>
    <recommendedName>
        <fullName evidence="3">RING-type E3 ubiquitin transferase</fullName>
        <ecNumber evidence="3">2.3.2.27</ecNumber>
    </recommendedName>
</protein>
<dbReference type="InterPro" id="IPR045194">
    <property type="entry name" value="MGRN1/RNF157-like"/>
</dbReference>
<dbReference type="Proteomes" id="UP001314263">
    <property type="component" value="Unassembled WGS sequence"/>
</dbReference>
<name>A0AAV1I750_9CHLO</name>
<keyword evidence="16" id="KW-1185">Reference proteome</keyword>
<dbReference type="SMART" id="SM00184">
    <property type="entry name" value="RING"/>
    <property type="match status" value="1"/>
</dbReference>
<evidence type="ECO:0000256" key="11">
    <source>
        <dbReference type="ARBA" id="ARBA00025721"/>
    </source>
</evidence>
<keyword evidence="9" id="KW-0862">Zinc</keyword>
<evidence type="ECO:0000313" key="15">
    <source>
        <dbReference type="EMBL" id="CAK0783179.1"/>
    </source>
</evidence>
<evidence type="ECO:0000256" key="13">
    <source>
        <dbReference type="SAM" id="MobiDB-lite"/>
    </source>
</evidence>
<evidence type="ECO:0000256" key="1">
    <source>
        <dbReference type="ARBA" id="ARBA00000900"/>
    </source>
</evidence>
<reference evidence="15 16" key="1">
    <citation type="submission" date="2023-10" db="EMBL/GenBank/DDBJ databases">
        <authorList>
            <person name="Maclean D."/>
            <person name="Macfadyen A."/>
        </authorList>
    </citation>
    <scope>NUCLEOTIDE SEQUENCE [LARGE SCALE GENOMIC DNA]</scope>
</reference>
<dbReference type="Gene3D" id="3.30.40.10">
    <property type="entry name" value="Zinc/RING finger domain, C3HC4 (zinc finger)"/>
    <property type="match status" value="1"/>
</dbReference>
<comment type="catalytic activity">
    <reaction evidence="1">
        <text>S-ubiquitinyl-[E2 ubiquitin-conjugating enzyme]-L-cysteine + [acceptor protein]-L-lysine = [E2 ubiquitin-conjugating enzyme]-L-cysteine + N(6)-ubiquitinyl-[acceptor protein]-L-lysine.</text>
        <dbReference type="EC" id="2.3.2.27"/>
    </reaction>
</comment>
<dbReference type="SUPFAM" id="SSF57850">
    <property type="entry name" value="RING/U-box"/>
    <property type="match status" value="1"/>
</dbReference>
<evidence type="ECO:0000256" key="3">
    <source>
        <dbReference type="ARBA" id="ARBA00012483"/>
    </source>
</evidence>
<evidence type="ECO:0000256" key="10">
    <source>
        <dbReference type="ARBA" id="ARBA00023288"/>
    </source>
</evidence>
<evidence type="ECO:0000256" key="4">
    <source>
        <dbReference type="ARBA" id="ARBA00022679"/>
    </source>
</evidence>
<dbReference type="AlphaFoldDB" id="A0AAV1I750"/>
<evidence type="ECO:0000256" key="5">
    <source>
        <dbReference type="ARBA" id="ARBA00022707"/>
    </source>
</evidence>
<keyword evidence="8" id="KW-0833">Ubl conjugation pathway</keyword>
<dbReference type="InterPro" id="IPR058981">
    <property type="entry name" value="MGRN1/RNF157-like_N"/>
</dbReference>
<evidence type="ECO:0000256" key="7">
    <source>
        <dbReference type="ARBA" id="ARBA00022771"/>
    </source>
</evidence>
<accession>A0AAV1I750</accession>
<dbReference type="EMBL" id="CAUYUE010000008">
    <property type="protein sequence ID" value="CAK0783179.1"/>
    <property type="molecule type" value="Genomic_DNA"/>
</dbReference>
<feature type="domain" description="RING-type" evidence="14">
    <location>
        <begin position="300"/>
        <end position="339"/>
    </location>
</feature>
<dbReference type="GO" id="GO:0061630">
    <property type="term" value="F:ubiquitin protein ligase activity"/>
    <property type="evidence" value="ECO:0007669"/>
    <property type="project" value="UniProtKB-EC"/>
</dbReference>
<evidence type="ECO:0000313" key="16">
    <source>
        <dbReference type="Proteomes" id="UP001314263"/>
    </source>
</evidence>
<keyword evidence="4" id="KW-0808">Transferase</keyword>